<accession>A0ABV2PI48</accession>
<gene>
    <name evidence="3" type="ORF">ABIA69_001744</name>
</gene>
<proteinExistence type="predicted"/>
<feature type="domain" description="Sporulation stage II protein D amidase enhancer LytB N-terminal" evidence="2">
    <location>
        <begin position="75"/>
        <end position="167"/>
    </location>
</feature>
<dbReference type="PANTHER" id="PTHR30032:SF4">
    <property type="entry name" value="AMIDASE ENHANCER"/>
    <property type="match status" value="1"/>
</dbReference>
<feature type="transmembrane region" description="Helical" evidence="1">
    <location>
        <begin position="28"/>
        <end position="48"/>
    </location>
</feature>
<organism evidence="3 4">
    <name type="scientific">Lysinibacillus parviboronicapiens</name>
    <dbReference type="NCBI Taxonomy" id="436516"/>
    <lineage>
        <taxon>Bacteria</taxon>
        <taxon>Bacillati</taxon>
        <taxon>Bacillota</taxon>
        <taxon>Bacilli</taxon>
        <taxon>Bacillales</taxon>
        <taxon>Bacillaceae</taxon>
        <taxon>Lysinibacillus</taxon>
    </lineage>
</organism>
<comment type="caution">
    <text evidence="3">The sequence shown here is derived from an EMBL/GenBank/DDBJ whole genome shotgun (WGS) entry which is preliminary data.</text>
</comment>
<evidence type="ECO:0000259" key="2">
    <source>
        <dbReference type="Pfam" id="PF08486"/>
    </source>
</evidence>
<name>A0ABV2PI48_9BACI</name>
<keyword evidence="4" id="KW-1185">Reference proteome</keyword>
<reference evidence="3 4" key="1">
    <citation type="submission" date="2024-06" db="EMBL/GenBank/DDBJ databases">
        <title>Sorghum-associated microbial communities from plants grown in Nebraska, USA.</title>
        <authorList>
            <person name="Schachtman D."/>
        </authorList>
    </citation>
    <scope>NUCLEOTIDE SEQUENCE [LARGE SCALE GENOMIC DNA]</scope>
    <source>
        <strain evidence="3 4">736</strain>
    </source>
</reference>
<evidence type="ECO:0000256" key="1">
    <source>
        <dbReference type="SAM" id="Phobius"/>
    </source>
</evidence>
<dbReference type="Proteomes" id="UP001549363">
    <property type="component" value="Unassembled WGS sequence"/>
</dbReference>
<evidence type="ECO:0000313" key="4">
    <source>
        <dbReference type="Proteomes" id="UP001549363"/>
    </source>
</evidence>
<protein>
    <submittedName>
        <fullName evidence="3">Stage II sporulation protein D</fullName>
    </submittedName>
</protein>
<keyword evidence="1" id="KW-0812">Transmembrane</keyword>
<dbReference type="Pfam" id="PF08486">
    <property type="entry name" value="SpoIID"/>
    <property type="match status" value="1"/>
</dbReference>
<dbReference type="InterPro" id="IPR051922">
    <property type="entry name" value="Bact_Sporulation_Assoc"/>
</dbReference>
<keyword evidence="1" id="KW-1133">Transmembrane helix</keyword>
<dbReference type="PANTHER" id="PTHR30032">
    <property type="entry name" value="N-ACETYLMURAMOYL-L-ALANINE AMIDASE-RELATED"/>
    <property type="match status" value="1"/>
</dbReference>
<dbReference type="EMBL" id="JBEPSB010000006">
    <property type="protein sequence ID" value="MET4560600.1"/>
    <property type="molecule type" value="Genomic_DNA"/>
</dbReference>
<sequence>MIEGMIAFPFPCSHKEIKSSILFLMKKWIMSIAVICLIGALYMLPVALSERKVDNSPQLKTEQACEIYIEVEGQKEKIPLETYITGVVAAEMPVSFKKEALKAQAIAARTYALKTTNYGKETIAPTVARQVFYDEDQRKANWTSNFPGNEKKIVEAITETKGQVLLYNNELITAMFHSTSNGKTESAYGYSGNDIPYLQSVASNSDQSSPKFTAMEEWTLAEWNALWPIKWQAADFSRFQLFFNDSGRVERLQLGNNVWTGREVRTLLNLPSTDFTISFNKDTGKVGVTTQGYGHGVGMSQYGAEAMASEGKSAAEILHYYYQQIEIKTIDACLK</sequence>
<dbReference type="NCBIfam" id="TIGR02870">
    <property type="entry name" value="spore_II_D"/>
    <property type="match status" value="1"/>
</dbReference>
<dbReference type="NCBIfam" id="TIGR02669">
    <property type="entry name" value="SpoIID_LytB"/>
    <property type="match status" value="1"/>
</dbReference>
<dbReference type="InterPro" id="IPR013693">
    <property type="entry name" value="SpoIID/LytB_N"/>
</dbReference>
<dbReference type="InterPro" id="IPR013486">
    <property type="entry name" value="SpoIID/LytB"/>
</dbReference>
<keyword evidence="1" id="KW-0472">Membrane</keyword>
<dbReference type="InterPro" id="IPR014225">
    <property type="entry name" value="Spore_II_D_firmicutes"/>
</dbReference>
<evidence type="ECO:0000313" key="3">
    <source>
        <dbReference type="EMBL" id="MET4560600.1"/>
    </source>
</evidence>